<evidence type="ECO:0000313" key="1">
    <source>
        <dbReference type="EMBL" id="MBO8433912.1"/>
    </source>
</evidence>
<sequence>MIPEDSKTVFNETYSRGIVPSKTYAVDFENKRIIGENDNIYALRDAIFKILNTERYIYDIYDWNYGVEFSDIIGMDRKLATTEIEIRIRDALSVDERIEEISDFEFVEHRNSIEVSFKVKSIWGDLKIFKEVSI</sequence>
<dbReference type="AlphaFoldDB" id="A0A9D9H3I6"/>
<gene>
    <name evidence="1" type="ORF">IAC55_01145</name>
</gene>
<name>A0A9D9H3I6_9FIRM</name>
<protein>
    <submittedName>
        <fullName evidence="1">DUF2634 domain-containing protein</fullName>
    </submittedName>
</protein>
<dbReference type="EMBL" id="JADIMX010000025">
    <property type="protein sequence ID" value="MBO8433912.1"/>
    <property type="molecule type" value="Genomic_DNA"/>
</dbReference>
<dbReference type="InterPro" id="IPR020288">
    <property type="entry name" value="Sheath_initiator"/>
</dbReference>
<dbReference type="Pfam" id="PF10934">
    <property type="entry name" value="Sheath_initiator"/>
    <property type="match status" value="1"/>
</dbReference>
<reference evidence="1" key="2">
    <citation type="journal article" date="2021" name="PeerJ">
        <title>Extensive microbial diversity within the chicken gut microbiome revealed by metagenomics and culture.</title>
        <authorList>
            <person name="Gilroy R."/>
            <person name="Ravi A."/>
            <person name="Getino M."/>
            <person name="Pursley I."/>
            <person name="Horton D.L."/>
            <person name="Alikhan N.F."/>
            <person name="Baker D."/>
            <person name="Gharbi K."/>
            <person name="Hall N."/>
            <person name="Watson M."/>
            <person name="Adriaenssens E.M."/>
            <person name="Foster-Nyarko E."/>
            <person name="Jarju S."/>
            <person name="Secka A."/>
            <person name="Antonio M."/>
            <person name="Oren A."/>
            <person name="Chaudhuri R.R."/>
            <person name="La Ragione R."/>
            <person name="Hildebrand F."/>
            <person name="Pallen M.J."/>
        </authorList>
    </citation>
    <scope>NUCLEOTIDE SEQUENCE</scope>
    <source>
        <strain evidence="1">F6-4510</strain>
    </source>
</reference>
<evidence type="ECO:0000313" key="2">
    <source>
        <dbReference type="Proteomes" id="UP000823611"/>
    </source>
</evidence>
<organism evidence="1 2">
    <name type="scientific">Candidatus Fimicola merdigallinarum</name>
    <dbReference type="NCBI Taxonomy" id="2840819"/>
    <lineage>
        <taxon>Bacteria</taxon>
        <taxon>Bacillati</taxon>
        <taxon>Bacillota</taxon>
        <taxon>Clostridia</taxon>
        <taxon>Lachnospirales</taxon>
        <taxon>Lachnospiraceae</taxon>
        <taxon>Lachnospiraceae incertae sedis</taxon>
        <taxon>Candidatus Fimicola</taxon>
    </lineage>
</organism>
<comment type="caution">
    <text evidence="1">The sequence shown here is derived from an EMBL/GenBank/DDBJ whole genome shotgun (WGS) entry which is preliminary data.</text>
</comment>
<accession>A0A9D9H3I6</accession>
<reference evidence="1" key="1">
    <citation type="submission" date="2020-10" db="EMBL/GenBank/DDBJ databases">
        <authorList>
            <person name="Gilroy R."/>
        </authorList>
    </citation>
    <scope>NUCLEOTIDE SEQUENCE</scope>
    <source>
        <strain evidence="1">F6-4510</strain>
    </source>
</reference>
<dbReference type="Proteomes" id="UP000823611">
    <property type="component" value="Unassembled WGS sequence"/>
</dbReference>
<proteinExistence type="predicted"/>